<dbReference type="EMBL" id="SMGG01000003">
    <property type="protein sequence ID" value="TCK62419.1"/>
    <property type="molecule type" value="Genomic_DNA"/>
</dbReference>
<keyword evidence="1" id="KW-0129">CBS domain</keyword>
<dbReference type="RefSeq" id="WP_132872461.1">
    <property type="nucleotide sequence ID" value="NZ_JAJUHT010000004.1"/>
</dbReference>
<dbReference type="PROSITE" id="PS51371">
    <property type="entry name" value="CBS"/>
    <property type="match status" value="2"/>
</dbReference>
<evidence type="ECO:0000259" key="2">
    <source>
        <dbReference type="PROSITE" id="PS51371"/>
    </source>
</evidence>
<dbReference type="Gene3D" id="3.90.550.10">
    <property type="entry name" value="Spore Coat Polysaccharide Biosynthesis Protein SpsA, Chain A"/>
    <property type="match status" value="1"/>
</dbReference>
<dbReference type="AlphaFoldDB" id="A0A4R1KGF7"/>
<evidence type="ECO:0000256" key="1">
    <source>
        <dbReference type="PROSITE-ProRule" id="PRU00703"/>
    </source>
</evidence>
<dbReference type="InterPro" id="IPR029044">
    <property type="entry name" value="Nucleotide-diphossugar_trans"/>
</dbReference>
<dbReference type="Pfam" id="PF00571">
    <property type="entry name" value="CBS"/>
    <property type="match status" value="1"/>
</dbReference>
<dbReference type="SUPFAM" id="SSF54631">
    <property type="entry name" value="CBS-domain pair"/>
    <property type="match status" value="1"/>
</dbReference>
<dbReference type="OrthoDB" id="9801899at2"/>
<keyword evidence="4" id="KW-1185">Reference proteome</keyword>
<dbReference type="InterPro" id="IPR050486">
    <property type="entry name" value="Mannose-1P_guanyltransferase"/>
</dbReference>
<proteinExistence type="predicted"/>
<evidence type="ECO:0000313" key="4">
    <source>
        <dbReference type="Proteomes" id="UP000294614"/>
    </source>
</evidence>
<name>A0A4R1KGF7_9BACT</name>
<dbReference type="Proteomes" id="UP000294614">
    <property type="component" value="Unassembled WGS sequence"/>
</dbReference>
<accession>A0A4R1KGF7</accession>
<comment type="caution">
    <text evidence="3">The sequence shown here is derived from an EMBL/GenBank/DDBJ whole genome shotgun (WGS) entry which is preliminary data.</text>
</comment>
<dbReference type="InterPro" id="IPR005835">
    <property type="entry name" value="NTP_transferase_dom"/>
</dbReference>
<feature type="domain" description="CBS" evidence="2">
    <location>
        <begin position="1"/>
        <end position="57"/>
    </location>
</feature>
<dbReference type="InterPro" id="IPR000644">
    <property type="entry name" value="CBS_dom"/>
</dbReference>
<gene>
    <name evidence="3" type="ORF">C8D98_0945</name>
</gene>
<sequence>MTKNDIYISPEIEIKEALRKLDMSARKVLLVVDGERRLLGALTDGDIRRSILAGKDLKESISGIYNQKPRYISVDDFSFDKIKSIMLAHRVELLPVVEEDMTVADYITWDKVFAERKEEEGTDELKNCPLVVMAGGKGTRLEPFTKILPKPLIPIGEKPIIQVIVDKFAERGASKFFFVVNYKGEMIQSYFHHLAEQYDIEYLWEKDFFGTAGGLKMMAEHVDGDFFVSNCDVIIKAKYEHILKLHRENDAVLTVVSAIQHYRIPYGVVQFKKGGDVTGIEEKPEFTFTVNTGLYVLSRRALDYIKDNEYLDMTTLIDRIISSGQRVFTYPVNENEYIDIGQWEEYKKSVGKLKVLD</sequence>
<organism evidence="3 4">
    <name type="scientific">Seleniivibrio woodruffii</name>
    <dbReference type="NCBI Taxonomy" id="1078050"/>
    <lineage>
        <taxon>Bacteria</taxon>
        <taxon>Pseudomonadati</taxon>
        <taxon>Deferribacterota</taxon>
        <taxon>Deferribacteres</taxon>
        <taxon>Deferribacterales</taxon>
        <taxon>Geovibrionaceae</taxon>
        <taxon>Seleniivibrio</taxon>
    </lineage>
</organism>
<dbReference type="Pfam" id="PF00483">
    <property type="entry name" value="NTP_transferase"/>
    <property type="match status" value="1"/>
</dbReference>
<reference evidence="3 4" key="1">
    <citation type="submission" date="2019-03" db="EMBL/GenBank/DDBJ databases">
        <title>Genomic Encyclopedia of Type Strains, Phase IV (KMG-IV): sequencing the most valuable type-strain genomes for metagenomic binning, comparative biology and taxonomic classification.</title>
        <authorList>
            <person name="Goeker M."/>
        </authorList>
    </citation>
    <scope>NUCLEOTIDE SEQUENCE [LARGE SCALE GENOMIC DNA]</scope>
    <source>
        <strain evidence="3 4">DSM 24984</strain>
    </source>
</reference>
<feature type="domain" description="CBS" evidence="2">
    <location>
        <begin position="65"/>
        <end position="124"/>
    </location>
</feature>
<dbReference type="Gene3D" id="3.10.580.10">
    <property type="entry name" value="CBS-domain"/>
    <property type="match status" value="1"/>
</dbReference>
<dbReference type="InterPro" id="IPR046342">
    <property type="entry name" value="CBS_dom_sf"/>
</dbReference>
<dbReference type="PANTHER" id="PTHR22572">
    <property type="entry name" value="SUGAR-1-PHOSPHATE GUANYL TRANSFERASE"/>
    <property type="match status" value="1"/>
</dbReference>
<protein>
    <submittedName>
        <fullName evidence="3">CBS domain protein</fullName>
    </submittedName>
</protein>
<dbReference type="SUPFAM" id="SSF53448">
    <property type="entry name" value="Nucleotide-diphospho-sugar transferases"/>
    <property type="match status" value="1"/>
</dbReference>
<evidence type="ECO:0000313" key="3">
    <source>
        <dbReference type="EMBL" id="TCK62419.1"/>
    </source>
</evidence>